<comment type="caution">
    <text evidence="3">The sequence shown here is derived from an EMBL/GenBank/DDBJ whole genome shotgun (WGS) entry which is preliminary data.</text>
</comment>
<evidence type="ECO:0000313" key="4">
    <source>
        <dbReference type="Proteomes" id="UP001168972"/>
    </source>
</evidence>
<sequence length="173" mass="20428">MMILLLLLFIVFFYQWRSKPILERSIFQKEKWRFVGDKSLNREGMKMLKINSSIDTIKSIDRGVSKYWGNLLRYHWPIAIQSFFLVIIILTFGPWIGLRCNDNIAINDNTNDHSSSWWPLIGYTETSKSPMTNTRETCTYGYFCSIKNSQSGESVRRKASFLKRKRHLKDLDD</sequence>
<reference evidence="3" key="1">
    <citation type="journal article" date="2023" name="bioRxiv">
        <title>Scaffold-level genome assemblies of two parasitoid biocontrol wasps reveal the parthenogenesis mechanism and an associated novel virus.</title>
        <authorList>
            <person name="Inwood S."/>
            <person name="Skelly J."/>
            <person name="Guhlin J."/>
            <person name="Harrop T."/>
            <person name="Goldson S."/>
            <person name="Dearden P."/>
        </authorList>
    </citation>
    <scope>NUCLEOTIDE SEQUENCE</scope>
    <source>
        <strain evidence="3">Lincoln</strain>
        <tissue evidence="3">Whole body</tissue>
    </source>
</reference>
<keyword evidence="1" id="KW-0472">Membrane</keyword>
<protein>
    <submittedName>
        <fullName evidence="3">Uncharacterized protein</fullName>
    </submittedName>
</protein>
<feature type="transmembrane region" description="Helical" evidence="1">
    <location>
        <begin position="74"/>
        <end position="96"/>
    </location>
</feature>
<evidence type="ECO:0000256" key="1">
    <source>
        <dbReference type="SAM" id="Phobius"/>
    </source>
</evidence>
<name>A0AA39KNU3_MICHY</name>
<evidence type="ECO:0000256" key="2">
    <source>
        <dbReference type="SAM" id="SignalP"/>
    </source>
</evidence>
<dbReference type="Proteomes" id="UP001168972">
    <property type="component" value="Unassembled WGS sequence"/>
</dbReference>
<dbReference type="AlphaFoldDB" id="A0AA39KNU3"/>
<keyword evidence="1" id="KW-0812">Transmembrane</keyword>
<reference evidence="3" key="2">
    <citation type="submission" date="2023-03" db="EMBL/GenBank/DDBJ databases">
        <authorList>
            <person name="Inwood S.N."/>
            <person name="Skelly J.G."/>
            <person name="Guhlin J."/>
            <person name="Harrop T.W.R."/>
            <person name="Goldson S.G."/>
            <person name="Dearden P.K."/>
        </authorList>
    </citation>
    <scope>NUCLEOTIDE SEQUENCE</scope>
    <source>
        <strain evidence="3">Lincoln</strain>
        <tissue evidence="3">Whole body</tissue>
    </source>
</reference>
<dbReference type="EMBL" id="JAQQBR010001831">
    <property type="protein sequence ID" value="KAK0168207.1"/>
    <property type="molecule type" value="Genomic_DNA"/>
</dbReference>
<keyword evidence="4" id="KW-1185">Reference proteome</keyword>
<proteinExistence type="predicted"/>
<keyword evidence="2" id="KW-0732">Signal</keyword>
<feature type="chain" id="PRO_5041224154" evidence="2">
    <location>
        <begin position="19"/>
        <end position="173"/>
    </location>
</feature>
<evidence type="ECO:0000313" key="3">
    <source>
        <dbReference type="EMBL" id="KAK0168207.1"/>
    </source>
</evidence>
<accession>A0AA39KNU3</accession>
<gene>
    <name evidence="3" type="ORF">PV327_002032</name>
</gene>
<organism evidence="3 4">
    <name type="scientific">Microctonus hyperodae</name>
    <name type="common">Parasitoid wasp</name>
    <dbReference type="NCBI Taxonomy" id="165561"/>
    <lineage>
        <taxon>Eukaryota</taxon>
        <taxon>Metazoa</taxon>
        <taxon>Ecdysozoa</taxon>
        <taxon>Arthropoda</taxon>
        <taxon>Hexapoda</taxon>
        <taxon>Insecta</taxon>
        <taxon>Pterygota</taxon>
        <taxon>Neoptera</taxon>
        <taxon>Endopterygota</taxon>
        <taxon>Hymenoptera</taxon>
        <taxon>Apocrita</taxon>
        <taxon>Ichneumonoidea</taxon>
        <taxon>Braconidae</taxon>
        <taxon>Euphorinae</taxon>
        <taxon>Microctonus</taxon>
    </lineage>
</organism>
<keyword evidence="1" id="KW-1133">Transmembrane helix</keyword>
<feature type="signal peptide" evidence="2">
    <location>
        <begin position="1"/>
        <end position="18"/>
    </location>
</feature>